<sequence length="366" mass="42699">MSLNNEIDSMRKEIRTDEYGMSIGEWISLYENKEIDIHPEFQRFYRWSETQKSNLIESILLGIPIPPIFVSQRKEGVWDVIDGLQRLSTLYQFVGILKDENGNNVEPLKLEKTKYLPSLKGKKWNDPDDPDNSFTTEQRLLIKRAKIAVSIVLRESDQIAKYELFQRLNTGGANLTPQEVRNCIMVMVKPDFHRWIRALSLHQPYQECIALTDKNLSEQYDIELALRFIVFSTLDLEEYDRSKDVGEYLTDRMVEMAQDKHFERKSEETRFRDTFDHLNLALGSNAFRRYSDGKFKGGFLLSPFEVVSFGLGFNHPNFPSPEETAKKTQQLYSVAEYQQWSGSGVRANSRLPHLIPLGREIFRDEH</sequence>
<accession>A0A8J6TG00</accession>
<evidence type="ECO:0000313" key="3">
    <source>
        <dbReference type="Proteomes" id="UP000603434"/>
    </source>
</evidence>
<dbReference type="PANTHER" id="PTHR39639">
    <property type="entry name" value="CHROMOSOME 16, WHOLE GENOME SHOTGUN SEQUENCE"/>
    <property type="match status" value="1"/>
</dbReference>
<comment type="caution">
    <text evidence="2">The sequence shown here is derived from an EMBL/GenBank/DDBJ whole genome shotgun (WGS) entry which is preliminary data.</text>
</comment>
<name>A0A8J6TG00_9BACT</name>
<dbReference type="AlphaFoldDB" id="A0A8J6TG00"/>
<protein>
    <submittedName>
        <fullName evidence="2">DUF262 domain-containing protein</fullName>
    </submittedName>
</protein>
<dbReference type="PANTHER" id="PTHR39639:SF1">
    <property type="entry name" value="DUF262 DOMAIN-CONTAINING PROTEIN"/>
    <property type="match status" value="1"/>
</dbReference>
<evidence type="ECO:0000313" key="2">
    <source>
        <dbReference type="EMBL" id="MBC8359825.1"/>
    </source>
</evidence>
<proteinExistence type="predicted"/>
<feature type="domain" description="GmrSD restriction endonucleases N-terminal" evidence="1">
    <location>
        <begin position="29"/>
        <end position="184"/>
    </location>
</feature>
<organism evidence="2 3">
    <name type="scientific">Candidatus Desulfatibia profunda</name>
    <dbReference type="NCBI Taxonomy" id="2841695"/>
    <lineage>
        <taxon>Bacteria</taxon>
        <taxon>Pseudomonadati</taxon>
        <taxon>Thermodesulfobacteriota</taxon>
        <taxon>Desulfobacteria</taxon>
        <taxon>Desulfobacterales</taxon>
        <taxon>Desulfobacterales incertae sedis</taxon>
        <taxon>Candidatus Desulfatibia</taxon>
    </lineage>
</organism>
<dbReference type="EMBL" id="JACNJH010000018">
    <property type="protein sequence ID" value="MBC8359825.1"/>
    <property type="molecule type" value="Genomic_DNA"/>
</dbReference>
<dbReference type="InterPro" id="IPR004919">
    <property type="entry name" value="GmrSD_N"/>
</dbReference>
<evidence type="ECO:0000259" key="1">
    <source>
        <dbReference type="Pfam" id="PF03235"/>
    </source>
</evidence>
<dbReference type="Proteomes" id="UP000603434">
    <property type="component" value="Unassembled WGS sequence"/>
</dbReference>
<dbReference type="Pfam" id="PF03235">
    <property type="entry name" value="GmrSD_N"/>
    <property type="match status" value="1"/>
</dbReference>
<gene>
    <name evidence="2" type="ORF">H8E23_00305</name>
</gene>
<reference evidence="2 3" key="1">
    <citation type="submission" date="2020-08" db="EMBL/GenBank/DDBJ databases">
        <title>Bridging the membrane lipid divide: bacteria of the FCB group superphylum have the potential to synthesize archaeal ether lipids.</title>
        <authorList>
            <person name="Villanueva L."/>
            <person name="Von Meijenfeldt F.A.B."/>
            <person name="Westbye A.B."/>
            <person name="Yadav S."/>
            <person name="Hopmans E.C."/>
            <person name="Dutilh B.E."/>
            <person name="Sinninghe Damste J.S."/>
        </authorList>
    </citation>
    <scope>NUCLEOTIDE SEQUENCE [LARGE SCALE GENOMIC DNA]</scope>
    <source>
        <strain evidence="2">NIOZ-UU30</strain>
    </source>
</reference>